<organism evidence="2 3">
    <name type="scientific">Streptomyces scabichelini</name>
    <dbReference type="NCBI Taxonomy" id="2711217"/>
    <lineage>
        <taxon>Bacteria</taxon>
        <taxon>Bacillati</taxon>
        <taxon>Actinomycetota</taxon>
        <taxon>Actinomycetes</taxon>
        <taxon>Kitasatosporales</taxon>
        <taxon>Streptomycetaceae</taxon>
        <taxon>Streptomyces</taxon>
    </lineage>
</organism>
<evidence type="ECO:0000313" key="2">
    <source>
        <dbReference type="EMBL" id="NGO12863.1"/>
    </source>
</evidence>
<proteinExistence type="predicted"/>
<comment type="caution">
    <text evidence="2">The sequence shown here is derived from an EMBL/GenBank/DDBJ whole genome shotgun (WGS) entry which is preliminary data.</text>
</comment>
<evidence type="ECO:0000256" key="1">
    <source>
        <dbReference type="SAM" id="SignalP"/>
    </source>
</evidence>
<gene>
    <name evidence="2" type="ORF">G5C60_35990</name>
</gene>
<name>A0A6G4VGG1_9ACTN</name>
<dbReference type="RefSeq" id="WP_165265719.1">
    <property type="nucleotide sequence ID" value="NZ_JAAKZY010000159.1"/>
</dbReference>
<evidence type="ECO:0000313" key="3">
    <source>
        <dbReference type="Proteomes" id="UP000472335"/>
    </source>
</evidence>
<reference evidence="2 3" key="1">
    <citation type="submission" date="2020-02" db="EMBL/GenBank/DDBJ databases">
        <title>Whole-genome analyses of novel actinobacteria.</title>
        <authorList>
            <person name="Sahin N."/>
            <person name="Gencbay T."/>
        </authorList>
    </citation>
    <scope>NUCLEOTIDE SEQUENCE [LARGE SCALE GENOMIC DNA]</scope>
    <source>
        <strain evidence="2 3">HC44</strain>
    </source>
</reference>
<feature type="signal peptide" evidence="1">
    <location>
        <begin position="1"/>
        <end position="29"/>
    </location>
</feature>
<dbReference type="AlphaFoldDB" id="A0A6G4VGG1"/>
<dbReference type="Proteomes" id="UP000472335">
    <property type="component" value="Unassembled WGS sequence"/>
</dbReference>
<keyword evidence="3" id="KW-1185">Reference proteome</keyword>
<evidence type="ECO:0008006" key="4">
    <source>
        <dbReference type="Google" id="ProtNLM"/>
    </source>
</evidence>
<keyword evidence="1" id="KW-0732">Signal</keyword>
<feature type="chain" id="PRO_5038997130" description="Polyisoprenoid-binding protein" evidence="1">
    <location>
        <begin position="30"/>
        <end position="81"/>
    </location>
</feature>
<protein>
    <recommendedName>
        <fullName evidence="4">Polyisoprenoid-binding protein</fullName>
    </recommendedName>
</protein>
<dbReference type="EMBL" id="JAAKZY010000159">
    <property type="protein sequence ID" value="NGO12863.1"/>
    <property type="molecule type" value="Genomic_DNA"/>
</dbReference>
<sequence length="81" mass="8587">MNTARMLATATALTAALALPVLGASAAHAQTLNTSTFFELTGNHVAFNNKDEFRGLVNADHETNFSADIPSLDGVVGDRRR</sequence>
<accession>A0A6G4VGG1</accession>